<dbReference type="PANTHER" id="PTHR30313">
    <property type="entry name" value="DNA PRIMASE"/>
    <property type="match status" value="1"/>
</dbReference>
<protein>
    <recommendedName>
        <fullName evidence="2">Toprim domain-containing protein</fullName>
    </recommendedName>
</protein>
<accession>A0A5S9MCE0</accession>
<dbReference type="AlphaFoldDB" id="A0A5S9MCE0"/>
<feature type="region of interest" description="Disordered" evidence="1">
    <location>
        <begin position="150"/>
        <end position="183"/>
    </location>
</feature>
<dbReference type="Pfam" id="PF13155">
    <property type="entry name" value="Toprim_2"/>
    <property type="match status" value="1"/>
</dbReference>
<dbReference type="PANTHER" id="PTHR30313:SF2">
    <property type="entry name" value="DNA PRIMASE"/>
    <property type="match status" value="1"/>
</dbReference>
<sequence length="183" mass="20890">MGTSLTEEHVKLLRRNVEEIILCYDSDTAGYEATMKASDLLGKRGCKVRVAMIPDGLDPDDYIRKYGGEKFRNDIIDASVTLMTFKMNFFRRGKNLSDEGDRLTYMKQVLREISRLNGSLEQEIYMKQLAGEFSISLDSLKEQLELFEKQQRQETKSTQEENGLEKRRASVNTSEKKASAAGI</sequence>
<gene>
    <name evidence="3" type="ORF">BsIDN1_44010</name>
</gene>
<dbReference type="InterPro" id="IPR034151">
    <property type="entry name" value="TOPRIM_DnaG_bac"/>
</dbReference>
<dbReference type="Gene3D" id="3.40.1360.10">
    <property type="match status" value="1"/>
</dbReference>
<dbReference type="InterPro" id="IPR019475">
    <property type="entry name" value="DNA_primase_DnaB-bd"/>
</dbReference>
<proteinExistence type="predicted"/>
<evidence type="ECO:0000313" key="3">
    <source>
        <dbReference type="EMBL" id="BBP90783.1"/>
    </source>
</evidence>
<evidence type="ECO:0000313" key="4">
    <source>
        <dbReference type="Proteomes" id="UP000464658"/>
    </source>
</evidence>
<name>A0A5S9MCE0_BACIA</name>
<dbReference type="GO" id="GO:0006269">
    <property type="term" value="P:DNA replication, synthesis of primer"/>
    <property type="evidence" value="ECO:0007669"/>
    <property type="project" value="TreeGrafter"/>
</dbReference>
<dbReference type="SUPFAM" id="SSF56731">
    <property type="entry name" value="DNA primase core"/>
    <property type="match status" value="1"/>
</dbReference>
<evidence type="ECO:0000259" key="2">
    <source>
        <dbReference type="PROSITE" id="PS50880"/>
    </source>
</evidence>
<evidence type="ECO:0000256" key="1">
    <source>
        <dbReference type="SAM" id="MobiDB-lite"/>
    </source>
</evidence>
<dbReference type="GO" id="GO:0005737">
    <property type="term" value="C:cytoplasm"/>
    <property type="evidence" value="ECO:0007669"/>
    <property type="project" value="TreeGrafter"/>
</dbReference>
<dbReference type="GO" id="GO:0016779">
    <property type="term" value="F:nucleotidyltransferase activity"/>
    <property type="evidence" value="ECO:0007669"/>
    <property type="project" value="InterPro"/>
</dbReference>
<dbReference type="InterPro" id="IPR006171">
    <property type="entry name" value="TOPRIM_dom"/>
</dbReference>
<dbReference type="CDD" id="cd03364">
    <property type="entry name" value="TOPRIM_DnaG_primases"/>
    <property type="match status" value="1"/>
</dbReference>
<dbReference type="InterPro" id="IPR050219">
    <property type="entry name" value="DnaG_primase"/>
</dbReference>
<dbReference type="Proteomes" id="UP000464658">
    <property type="component" value="Chromosome"/>
</dbReference>
<dbReference type="Pfam" id="PF10410">
    <property type="entry name" value="DnaB_bind"/>
    <property type="match status" value="1"/>
</dbReference>
<dbReference type="PROSITE" id="PS50880">
    <property type="entry name" value="TOPRIM"/>
    <property type="match status" value="1"/>
</dbReference>
<dbReference type="EMBL" id="AP021906">
    <property type="protein sequence ID" value="BBP90783.1"/>
    <property type="molecule type" value="Genomic_DNA"/>
</dbReference>
<organism evidence="3 4">
    <name type="scientific">Bacillus safensis</name>
    <dbReference type="NCBI Taxonomy" id="561879"/>
    <lineage>
        <taxon>Bacteria</taxon>
        <taxon>Bacillati</taxon>
        <taxon>Bacillota</taxon>
        <taxon>Bacilli</taxon>
        <taxon>Bacillales</taxon>
        <taxon>Bacillaceae</taxon>
        <taxon>Bacillus</taxon>
    </lineage>
</organism>
<reference evidence="3 4" key="1">
    <citation type="submission" date="2019-12" db="EMBL/GenBank/DDBJ databases">
        <title>Full genome sequence of a Bacillus safensis strain isolated from commercially available natto in Indonesia.</title>
        <authorList>
            <person name="Yoshida M."/>
            <person name="Uomi M."/>
            <person name="Waturangi D."/>
            <person name="Ekaputri J.J."/>
            <person name="Setiamarga D.H.E."/>
        </authorList>
    </citation>
    <scope>NUCLEOTIDE SEQUENCE [LARGE SCALE GENOMIC DNA]</scope>
    <source>
        <strain evidence="3 4">IDN1</strain>
    </source>
</reference>
<feature type="domain" description="Toprim" evidence="2">
    <location>
        <begin position="1"/>
        <end position="56"/>
    </location>
</feature>